<dbReference type="InterPro" id="IPR029021">
    <property type="entry name" value="Prot-tyrosine_phosphatase-like"/>
</dbReference>
<protein>
    <recommendedName>
        <fullName evidence="3">Tyrosine-protein phosphatase domain-containing protein</fullName>
    </recommendedName>
</protein>
<dbReference type="SUPFAM" id="SSF52799">
    <property type="entry name" value="(Phosphotyrosine protein) phosphatases II"/>
    <property type="match status" value="1"/>
</dbReference>
<evidence type="ECO:0000313" key="2">
    <source>
        <dbReference type="Proteomes" id="UP000024635"/>
    </source>
</evidence>
<dbReference type="Proteomes" id="UP000024635">
    <property type="component" value="Unassembled WGS sequence"/>
</dbReference>
<dbReference type="Gene3D" id="3.90.190.10">
    <property type="entry name" value="Protein tyrosine phosphatase superfamily"/>
    <property type="match status" value="1"/>
</dbReference>
<sequence length="108" mass="12887">MRRRWTVPISGMEILFERILQCRNVSAISVLRDLRRVRVSAIQKAVQFVFMHYVLLELFCQDGVMDENDSRMLKYRKKFRKLLKSYEKKAFGIQPRKKRSNSSAENSD</sequence>
<dbReference type="EMBL" id="JARK01001527">
    <property type="protein sequence ID" value="EYB92647.1"/>
    <property type="molecule type" value="Genomic_DNA"/>
</dbReference>
<comment type="caution">
    <text evidence="1">The sequence shown here is derived from an EMBL/GenBank/DDBJ whole genome shotgun (WGS) entry which is preliminary data.</text>
</comment>
<dbReference type="STRING" id="53326.A0A016SQL1"/>
<evidence type="ECO:0000313" key="1">
    <source>
        <dbReference type="EMBL" id="EYB92647.1"/>
    </source>
</evidence>
<name>A0A016SQL1_9BILA</name>
<evidence type="ECO:0008006" key="3">
    <source>
        <dbReference type="Google" id="ProtNLM"/>
    </source>
</evidence>
<gene>
    <name evidence="1" type="primary">Acey_s0191.g1296</name>
    <name evidence="1" type="ORF">Y032_0191g1296</name>
</gene>
<organism evidence="1 2">
    <name type="scientific">Ancylostoma ceylanicum</name>
    <dbReference type="NCBI Taxonomy" id="53326"/>
    <lineage>
        <taxon>Eukaryota</taxon>
        <taxon>Metazoa</taxon>
        <taxon>Ecdysozoa</taxon>
        <taxon>Nematoda</taxon>
        <taxon>Chromadorea</taxon>
        <taxon>Rhabditida</taxon>
        <taxon>Rhabditina</taxon>
        <taxon>Rhabditomorpha</taxon>
        <taxon>Strongyloidea</taxon>
        <taxon>Ancylostomatidae</taxon>
        <taxon>Ancylostomatinae</taxon>
        <taxon>Ancylostoma</taxon>
    </lineage>
</organism>
<keyword evidence="2" id="KW-1185">Reference proteome</keyword>
<dbReference type="OrthoDB" id="5859806at2759"/>
<dbReference type="AlphaFoldDB" id="A0A016SQL1"/>
<reference evidence="2" key="1">
    <citation type="journal article" date="2015" name="Nat. Genet.">
        <title>The genome and transcriptome of the zoonotic hookworm Ancylostoma ceylanicum identify infection-specific gene families.</title>
        <authorList>
            <person name="Schwarz E.M."/>
            <person name="Hu Y."/>
            <person name="Antoshechkin I."/>
            <person name="Miller M.M."/>
            <person name="Sternberg P.W."/>
            <person name="Aroian R.V."/>
        </authorList>
    </citation>
    <scope>NUCLEOTIDE SEQUENCE</scope>
    <source>
        <strain evidence="2">HY135</strain>
    </source>
</reference>
<proteinExistence type="predicted"/>
<accession>A0A016SQL1</accession>